<dbReference type="InterPro" id="IPR000413">
    <property type="entry name" value="Integrin_alpha"/>
</dbReference>
<dbReference type="PROSITE" id="PS51470">
    <property type="entry name" value="FG_GAP"/>
    <property type="match status" value="1"/>
</dbReference>
<accession>A0ABW1E5B1</accession>
<dbReference type="EMBL" id="JBHSOA010000089">
    <property type="protein sequence ID" value="MFC5856027.1"/>
    <property type="molecule type" value="Genomic_DNA"/>
</dbReference>
<keyword evidence="3" id="KW-0378">Hydrolase</keyword>
<keyword evidence="2" id="KW-0677">Repeat</keyword>
<keyword evidence="4" id="KW-0325">Glycoprotein</keyword>
<gene>
    <name evidence="6" type="ORF">ACFPZI_30935</name>
</gene>
<evidence type="ECO:0000256" key="3">
    <source>
        <dbReference type="ARBA" id="ARBA00022801"/>
    </source>
</evidence>
<evidence type="ECO:0000256" key="4">
    <source>
        <dbReference type="ARBA" id="ARBA00023180"/>
    </source>
</evidence>
<dbReference type="InterPro" id="IPR013519">
    <property type="entry name" value="Int_alpha_beta-p"/>
</dbReference>
<name>A0ABW1E5B1_9ACTN</name>
<dbReference type="Proteomes" id="UP001596180">
    <property type="component" value="Unassembled WGS sequence"/>
</dbReference>
<dbReference type="PRINTS" id="PR01185">
    <property type="entry name" value="INTEGRINA"/>
</dbReference>
<reference evidence="7" key="1">
    <citation type="journal article" date="2019" name="Int. J. Syst. Evol. Microbiol.">
        <title>The Global Catalogue of Microorganisms (GCM) 10K type strain sequencing project: providing services to taxonomists for standard genome sequencing and annotation.</title>
        <authorList>
            <consortium name="The Broad Institute Genomics Platform"/>
            <consortium name="The Broad Institute Genome Sequencing Center for Infectious Disease"/>
            <person name="Wu L."/>
            <person name="Ma J."/>
        </authorList>
    </citation>
    <scope>NUCLEOTIDE SEQUENCE [LARGE SCALE GENOMIC DNA]</scope>
    <source>
        <strain evidence="7">JCM 10411</strain>
    </source>
</reference>
<dbReference type="PANTHER" id="PTHR23221">
    <property type="entry name" value="GLYCOSYLPHOSPHATIDYLINOSITOL PHOSPHOLIPASE D"/>
    <property type="match status" value="1"/>
</dbReference>
<dbReference type="RefSeq" id="WP_381370047.1">
    <property type="nucleotide sequence ID" value="NZ_JBHSOA010000089.1"/>
</dbReference>
<feature type="chain" id="PRO_5045378338" evidence="5">
    <location>
        <begin position="31"/>
        <end position="485"/>
    </location>
</feature>
<dbReference type="SUPFAM" id="SSF69318">
    <property type="entry name" value="Integrin alpha N-terminal domain"/>
    <property type="match status" value="1"/>
</dbReference>
<dbReference type="InterPro" id="IPR013517">
    <property type="entry name" value="FG-GAP"/>
</dbReference>
<dbReference type="Pfam" id="PF13517">
    <property type="entry name" value="FG-GAP_3"/>
    <property type="match status" value="1"/>
</dbReference>
<evidence type="ECO:0000313" key="6">
    <source>
        <dbReference type="EMBL" id="MFC5856027.1"/>
    </source>
</evidence>
<dbReference type="InterPro" id="IPR006311">
    <property type="entry name" value="TAT_signal"/>
</dbReference>
<dbReference type="PANTHER" id="PTHR23221:SF7">
    <property type="entry name" value="PHOSPHATIDYLINOSITOL-GLYCAN-SPECIFIC PHOSPHOLIPASE D"/>
    <property type="match status" value="1"/>
</dbReference>
<evidence type="ECO:0000313" key="7">
    <source>
        <dbReference type="Proteomes" id="UP001596180"/>
    </source>
</evidence>
<evidence type="ECO:0000256" key="1">
    <source>
        <dbReference type="ARBA" id="ARBA00022729"/>
    </source>
</evidence>
<evidence type="ECO:0000256" key="5">
    <source>
        <dbReference type="SAM" id="SignalP"/>
    </source>
</evidence>
<evidence type="ECO:0000256" key="2">
    <source>
        <dbReference type="ARBA" id="ARBA00022737"/>
    </source>
</evidence>
<keyword evidence="7" id="KW-1185">Reference proteome</keyword>
<comment type="caution">
    <text evidence="6">The sequence shown here is derived from an EMBL/GenBank/DDBJ whole genome shotgun (WGS) entry which is preliminary data.</text>
</comment>
<dbReference type="InterPro" id="IPR028994">
    <property type="entry name" value="Integrin_alpha_N"/>
</dbReference>
<dbReference type="SMART" id="SM00191">
    <property type="entry name" value="Int_alpha"/>
    <property type="match status" value="5"/>
</dbReference>
<keyword evidence="1 5" id="KW-0732">Signal</keyword>
<feature type="signal peptide" evidence="5">
    <location>
        <begin position="1"/>
        <end position="30"/>
    </location>
</feature>
<dbReference type="Pfam" id="PF01839">
    <property type="entry name" value="FG-GAP"/>
    <property type="match status" value="2"/>
</dbReference>
<proteinExistence type="predicted"/>
<dbReference type="PROSITE" id="PS51318">
    <property type="entry name" value="TAT"/>
    <property type="match status" value="1"/>
</dbReference>
<sequence>MRASRTILATATALAAAVCTSLLVAPAAVAAPAKFADDFNGDGYRDFVMLGGTHGKDGRVTVVYGTSTGPGTRVQTIHQDSPGIPGAVESGDDWGFAATSADLDRDGYADLVVASPGEKVGKIQMRGGLTVVWGGSKGLGAGTVFHSPIAPEYENSGDQFGLDVVAGDFDGDGDQDLVAISNSQAGAVLLKGPFTRSGGKSGWQSLGKSYGYLHASQLTAGRVTADGATDLYILGSDLQSDDDGVDLRAYFHRGGADFTRSASETRVPDDGGHQLGGGPVTAIGDFDKDGYGDLAIGRGYEQPDGEKGYVTVHYGGSSGPNTARKPVKFTQNTAGVPGSSEKGDYFGAAVVAGDVNGDGYADLAVGAPGEDHAGKRQGGTVTVLLGRKGGLSGTGAKAYHQNTSGVGGAVENDDYFGQNLKLTDYTRDGRADLVVDTNDQLDNTRWGLVHLLKGSKSGITGTGSKSFTVKSLKLTYKTLGGPFPH</sequence>
<protein>
    <submittedName>
        <fullName evidence="6">FG-GAP and VCBS repeat-containing protein</fullName>
    </submittedName>
</protein>
<dbReference type="Gene3D" id="2.130.10.130">
    <property type="entry name" value="Integrin alpha, N-terminal"/>
    <property type="match status" value="3"/>
</dbReference>
<organism evidence="6 7">
    <name type="scientific">Streptomyces chlorus</name>
    <dbReference type="NCBI Taxonomy" id="887452"/>
    <lineage>
        <taxon>Bacteria</taxon>
        <taxon>Bacillati</taxon>
        <taxon>Actinomycetota</taxon>
        <taxon>Actinomycetes</taxon>
        <taxon>Kitasatosporales</taxon>
        <taxon>Streptomycetaceae</taxon>
        <taxon>Streptomyces</taxon>
    </lineage>
</organism>